<dbReference type="GeneID" id="83197747"/>
<dbReference type="Gene3D" id="4.10.240.10">
    <property type="entry name" value="Zn(2)-C6 fungal-type DNA-binding domain"/>
    <property type="match status" value="1"/>
</dbReference>
<sequence length="667" mass="76093">MQMKHTRRRPTKSCLECNRRKKKCNREKPCNHCIEREVEHLCIYRELGPRLRASRSQLLDRDIDCRSRSTSDVDDPSDPEDKSHLEALDALEYRPQRPNRVLKEALNMPRPALAAPKQTPSTAMPILPSHLRESFPNRQVTDFLVEMFLREINRIHELIHPPSFTPKYNAWWKDFASNCGIDDESMDFGLLILRICVLSLQCLPHPNYPTVRVFDGSPQTLKRKLYSLANSMELPQNLARNRKRTLASIQHQYYHICYLKNNSQTRECWFLLGQTVNDAHSIGLHLEKPGHPIDGLEMELRRRTFWSLYISDRFMCTLLGRWPLIPEGHYDVQLPQDNLQAIITSPYHLTPFTDRIYHIKLAQFMQSSMCSFSWKQDQTNPYIIEKLSRKLEDDIVTHLPPSYRLSSPDISWDSAEPSIREKRLCLRLVFYTTKAQLYRAFIDPWNSLSRNQDPAPEKSQDGEAFELSLTHHRALIDAACEAISSATKLYEMTGPDECTAPERFFMLPVTLMESIACLGLCLLSNRLAGSKGVLDSATLSETYMIFLDAFALLKWQAQASDLAKRGVRTLDSLDVLLSAATPSPASDENAITSASSTGPTPGTIDLDDPKNLIRGHSRVPFGEGGSLDLPGWMPSFMKSPSSTWLLHESGGREITSINTHNDLELDI</sequence>
<evidence type="ECO:0000313" key="9">
    <source>
        <dbReference type="EMBL" id="KAJ5246164.1"/>
    </source>
</evidence>
<comment type="subcellular location">
    <subcellularLocation>
        <location evidence="1">Nucleus</location>
    </subcellularLocation>
</comment>
<protein>
    <submittedName>
        <fullName evidence="9">Fungal-specific transcription factor domain-containing protein</fullName>
    </submittedName>
</protein>
<dbReference type="GO" id="GO:0005634">
    <property type="term" value="C:nucleus"/>
    <property type="evidence" value="ECO:0007669"/>
    <property type="project" value="UniProtKB-SubCell"/>
</dbReference>
<keyword evidence="10" id="KW-1185">Reference proteome</keyword>
<evidence type="ECO:0000256" key="6">
    <source>
        <dbReference type="ARBA" id="ARBA00023242"/>
    </source>
</evidence>
<proteinExistence type="predicted"/>
<feature type="compositionally biased region" description="Low complexity" evidence="7">
    <location>
        <begin position="590"/>
        <end position="604"/>
    </location>
</feature>
<dbReference type="PROSITE" id="PS50048">
    <property type="entry name" value="ZN2_CY6_FUNGAL_2"/>
    <property type="match status" value="1"/>
</dbReference>
<dbReference type="GO" id="GO:0000981">
    <property type="term" value="F:DNA-binding transcription factor activity, RNA polymerase II-specific"/>
    <property type="evidence" value="ECO:0007669"/>
    <property type="project" value="InterPro"/>
</dbReference>
<keyword evidence="5" id="KW-0804">Transcription</keyword>
<dbReference type="InterPro" id="IPR001138">
    <property type="entry name" value="Zn2Cys6_DnaBD"/>
</dbReference>
<dbReference type="GO" id="GO:0006351">
    <property type="term" value="P:DNA-templated transcription"/>
    <property type="evidence" value="ECO:0007669"/>
    <property type="project" value="InterPro"/>
</dbReference>
<dbReference type="Pfam" id="PF04082">
    <property type="entry name" value="Fungal_trans"/>
    <property type="match status" value="1"/>
</dbReference>
<organism evidence="9 10">
    <name type="scientific">Penicillium chermesinum</name>
    <dbReference type="NCBI Taxonomy" id="63820"/>
    <lineage>
        <taxon>Eukaryota</taxon>
        <taxon>Fungi</taxon>
        <taxon>Dikarya</taxon>
        <taxon>Ascomycota</taxon>
        <taxon>Pezizomycotina</taxon>
        <taxon>Eurotiomycetes</taxon>
        <taxon>Eurotiomycetidae</taxon>
        <taxon>Eurotiales</taxon>
        <taxon>Aspergillaceae</taxon>
        <taxon>Penicillium</taxon>
    </lineage>
</organism>
<dbReference type="GO" id="GO:0008270">
    <property type="term" value="F:zinc ion binding"/>
    <property type="evidence" value="ECO:0007669"/>
    <property type="project" value="InterPro"/>
</dbReference>
<dbReference type="Proteomes" id="UP001150941">
    <property type="component" value="Unassembled WGS sequence"/>
</dbReference>
<dbReference type="CDD" id="cd12148">
    <property type="entry name" value="fungal_TF_MHR"/>
    <property type="match status" value="1"/>
</dbReference>
<comment type="caution">
    <text evidence="9">The sequence shown here is derived from an EMBL/GenBank/DDBJ whole genome shotgun (WGS) entry which is preliminary data.</text>
</comment>
<evidence type="ECO:0000256" key="2">
    <source>
        <dbReference type="ARBA" id="ARBA00022723"/>
    </source>
</evidence>
<reference evidence="9" key="2">
    <citation type="journal article" date="2023" name="IMA Fungus">
        <title>Comparative genomic study of the Penicillium genus elucidates a diverse pangenome and 15 lateral gene transfer events.</title>
        <authorList>
            <person name="Petersen C."/>
            <person name="Sorensen T."/>
            <person name="Nielsen M.R."/>
            <person name="Sondergaard T.E."/>
            <person name="Sorensen J.L."/>
            <person name="Fitzpatrick D.A."/>
            <person name="Frisvad J.C."/>
            <person name="Nielsen K.L."/>
        </authorList>
    </citation>
    <scope>NUCLEOTIDE SEQUENCE</scope>
    <source>
        <strain evidence="9">IBT 19713</strain>
    </source>
</reference>
<evidence type="ECO:0000259" key="8">
    <source>
        <dbReference type="PROSITE" id="PS50048"/>
    </source>
</evidence>
<evidence type="ECO:0000256" key="3">
    <source>
        <dbReference type="ARBA" id="ARBA00023015"/>
    </source>
</evidence>
<keyword evidence="2" id="KW-0479">Metal-binding</keyword>
<dbReference type="SMART" id="SM00906">
    <property type="entry name" value="Fungal_trans"/>
    <property type="match status" value="1"/>
</dbReference>
<evidence type="ECO:0000256" key="4">
    <source>
        <dbReference type="ARBA" id="ARBA00023125"/>
    </source>
</evidence>
<evidence type="ECO:0000256" key="1">
    <source>
        <dbReference type="ARBA" id="ARBA00004123"/>
    </source>
</evidence>
<dbReference type="OrthoDB" id="5344325at2759"/>
<evidence type="ECO:0000256" key="5">
    <source>
        <dbReference type="ARBA" id="ARBA00023163"/>
    </source>
</evidence>
<feature type="region of interest" description="Disordered" evidence="7">
    <location>
        <begin position="582"/>
        <end position="610"/>
    </location>
</feature>
<dbReference type="EMBL" id="JAPQKS010000002">
    <property type="protein sequence ID" value="KAJ5246164.1"/>
    <property type="molecule type" value="Genomic_DNA"/>
</dbReference>
<dbReference type="InterPro" id="IPR036864">
    <property type="entry name" value="Zn2-C6_fun-type_DNA-bd_sf"/>
</dbReference>
<evidence type="ECO:0000313" key="10">
    <source>
        <dbReference type="Proteomes" id="UP001150941"/>
    </source>
</evidence>
<dbReference type="PANTHER" id="PTHR31001:SF87">
    <property type="entry name" value="COL-21"/>
    <property type="match status" value="1"/>
</dbReference>
<evidence type="ECO:0000256" key="7">
    <source>
        <dbReference type="SAM" id="MobiDB-lite"/>
    </source>
</evidence>
<dbReference type="SMART" id="SM00066">
    <property type="entry name" value="GAL4"/>
    <property type="match status" value="1"/>
</dbReference>
<dbReference type="PANTHER" id="PTHR31001">
    <property type="entry name" value="UNCHARACTERIZED TRANSCRIPTIONAL REGULATORY PROTEIN"/>
    <property type="match status" value="1"/>
</dbReference>
<dbReference type="Pfam" id="PF00172">
    <property type="entry name" value="Zn_clus"/>
    <property type="match status" value="1"/>
</dbReference>
<feature type="domain" description="Zn(2)-C6 fungal-type" evidence="8">
    <location>
        <begin position="13"/>
        <end position="44"/>
    </location>
</feature>
<accession>A0A9W9PG98</accession>
<dbReference type="SUPFAM" id="SSF57701">
    <property type="entry name" value="Zn2/Cys6 DNA-binding domain"/>
    <property type="match status" value="1"/>
</dbReference>
<keyword evidence="4" id="KW-0238">DNA-binding</keyword>
<dbReference type="InterPro" id="IPR007219">
    <property type="entry name" value="XnlR_reg_dom"/>
</dbReference>
<keyword evidence="3" id="KW-0805">Transcription regulation</keyword>
<dbReference type="GO" id="GO:0003677">
    <property type="term" value="F:DNA binding"/>
    <property type="evidence" value="ECO:0007669"/>
    <property type="project" value="UniProtKB-KW"/>
</dbReference>
<dbReference type="RefSeq" id="XP_058333585.1">
    <property type="nucleotide sequence ID" value="XM_058470444.1"/>
</dbReference>
<dbReference type="CDD" id="cd00067">
    <property type="entry name" value="GAL4"/>
    <property type="match status" value="1"/>
</dbReference>
<name>A0A9W9PG98_9EURO</name>
<dbReference type="InterPro" id="IPR050613">
    <property type="entry name" value="Sec_Metabolite_Reg"/>
</dbReference>
<dbReference type="AlphaFoldDB" id="A0A9W9PG98"/>
<gene>
    <name evidence="9" type="ORF">N7468_001147</name>
</gene>
<keyword evidence="6" id="KW-0539">Nucleus</keyword>
<reference evidence="9" key="1">
    <citation type="submission" date="2022-11" db="EMBL/GenBank/DDBJ databases">
        <authorList>
            <person name="Petersen C."/>
        </authorList>
    </citation>
    <scope>NUCLEOTIDE SEQUENCE</scope>
    <source>
        <strain evidence="9">IBT 19713</strain>
    </source>
</reference>